<evidence type="ECO:0000256" key="2">
    <source>
        <dbReference type="ARBA" id="ARBA00022737"/>
    </source>
</evidence>
<dbReference type="SMART" id="SM00364">
    <property type="entry name" value="LRR_BAC"/>
    <property type="match status" value="3"/>
</dbReference>
<dbReference type="PROSITE" id="PS51450">
    <property type="entry name" value="LRR"/>
    <property type="match status" value="1"/>
</dbReference>
<dbReference type="EnsemblProtists" id="EOD08858">
    <property type="protein sequence ID" value="EOD08858"/>
    <property type="gene ID" value="EMIHUDRAFT_217162"/>
</dbReference>
<dbReference type="InterPro" id="IPR050216">
    <property type="entry name" value="LRR_domain-containing"/>
</dbReference>
<dbReference type="PANTHER" id="PTHR48051:SF1">
    <property type="entry name" value="RAS SUPPRESSOR PROTEIN 1"/>
    <property type="match status" value="1"/>
</dbReference>
<protein>
    <recommendedName>
        <fullName evidence="6">Protein kinase domain-containing protein</fullName>
    </recommendedName>
</protein>
<dbReference type="InterPro" id="IPR011009">
    <property type="entry name" value="Kinase-like_dom_sf"/>
</dbReference>
<evidence type="ECO:0000313" key="5">
    <source>
        <dbReference type="Proteomes" id="UP000013827"/>
    </source>
</evidence>
<keyword evidence="5" id="KW-1185">Reference proteome</keyword>
<dbReference type="SUPFAM" id="SSF52058">
    <property type="entry name" value="L domain-like"/>
    <property type="match status" value="1"/>
</dbReference>
<keyword evidence="1" id="KW-0433">Leucine-rich repeat</keyword>
<dbReference type="GO" id="GO:0005737">
    <property type="term" value="C:cytoplasm"/>
    <property type="evidence" value="ECO:0007669"/>
    <property type="project" value="TreeGrafter"/>
</dbReference>
<dbReference type="Proteomes" id="UP000013827">
    <property type="component" value="Unassembled WGS sequence"/>
</dbReference>
<evidence type="ECO:0000256" key="1">
    <source>
        <dbReference type="ARBA" id="ARBA00022614"/>
    </source>
</evidence>
<accession>A0A0D3IC73</accession>
<dbReference type="RefSeq" id="XP_005761287.1">
    <property type="nucleotide sequence ID" value="XM_005761230.1"/>
</dbReference>
<dbReference type="Gene3D" id="1.10.510.10">
    <property type="entry name" value="Transferase(Phosphotransferase) domain 1"/>
    <property type="match status" value="1"/>
</dbReference>
<dbReference type="AlphaFoldDB" id="A0A0D3IC73"/>
<dbReference type="InterPro" id="IPR032675">
    <property type="entry name" value="LRR_dom_sf"/>
</dbReference>
<dbReference type="HOGENOM" id="CLU_592429_0_0_1"/>
<dbReference type="PANTHER" id="PTHR48051">
    <property type="match status" value="1"/>
</dbReference>
<proteinExistence type="predicted"/>
<reference evidence="4" key="2">
    <citation type="submission" date="2024-10" db="UniProtKB">
        <authorList>
            <consortium name="EnsemblProtists"/>
        </authorList>
    </citation>
    <scope>IDENTIFICATION</scope>
</reference>
<sequence length="462" mass="50331">MVRLAALLGVLLLLLADARRTQSKHCTAIQLDAGTTRLDLKGCGLARVPEHIDWCALKSLTFVDMSQNFLERIPTTLACATAIRVLFLSANPGLNHVPKVVRSLPSLKMYAQRSSGLTSITASDFPPSLEWLILMDNALESLPDLSSFPIRKLMLSHNRLASVGALPRALEMLSLANNRLRSLPESVRTAARLTWVVLSSNPLLDDDAPPKPRLAVPELPLDQFPRLQTLATNQDKSVVRSAVGGRRVAIKFFGARDSSGLPRHEVRMCGAVGDHHRNIINTLGVQLTPARRPAVALEFLDADDGWAPMGGRPNFETITRGTFGPQHDHFSAAEIAHVGILVARALAELHALGIVHGDVEQLLAWEVRAFGLMLDDMLIHSRPLRNAQLSRGLIQLKTEILAGGAQAGLTPVARMLNDLVAGWTAVQGIWRDPSRTEWNVFGFANDDEGSFLFDFSPAAATS</sequence>
<evidence type="ECO:0000313" key="4">
    <source>
        <dbReference type="EnsemblProtists" id="EOD08858"/>
    </source>
</evidence>
<dbReference type="STRING" id="2903.R1BGG6"/>
<name>A0A0D3IC73_EMIH1</name>
<dbReference type="SUPFAM" id="SSF56112">
    <property type="entry name" value="Protein kinase-like (PK-like)"/>
    <property type="match status" value="1"/>
</dbReference>
<keyword evidence="2" id="KW-0677">Repeat</keyword>
<dbReference type="Gene3D" id="3.80.10.10">
    <property type="entry name" value="Ribonuclease Inhibitor"/>
    <property type="match status" value="1"/>
</dbReference>
<evidence type="ECO:0008006" key="6">
    <source>
        <dbReference type="Google" id="ProtNLM"/>
    </source>
</evidence>
<dbReference type="PaxDb" id="2903-EOD08858"/>
<organism evidence="4 5">
    <name type="scientific">Emiliania huxleyi (strain CCMP1516)</name>
    <dbReference type="NCBI Taxonomy" id="280463"/>
    <lineage>
        <taxon>Eukaryota</taxon>
        <taxon>Haptista</taxon>
        <taxon>Haptophyta</taxon>
        <taxon>Prymnesiophyceae</taxon>
        <taxon>Isochrysidales</taxon>
        <taxon>Noelaerhabdaceae</taxon>
        <taxon>Emiliania</taxon>
    </lineage>
</organism>
<feature type="signal peptide" evidence="3">
    <location>
        <begin position="1"/>
        <end position="23"/>
    </location>
</feature>
<dbReference type="InterPro" id="IPR001611">
    <property type="entry name" value="Leu-rich_rpt"/>
</dbReference>
<keyword evidence="3" id="KW-0732">Signal</keyword>
<reference evidence="5" key="1">
    <citation type="journal article" date="2013" name="Nature">
        <title>Pan genome of the phytoplankton Emiliania underpins its global distribution.</title>
        <authorList>
            <person name="Read B.A."/>
            <person name="Kegel J."/>
            <person name="Klute M.J."/>
            <person name="Kuo A."/>
            <person name="Lefebvre S.C."/>
            <person name="Maumus F."/>
            <person name="Mayer C."/>
            <person name="Miller J."/>
            <person name="Monier A."/>
            <person name="Salamov A."/>
            <person name="Young J."/>
            <person name="Aguilar M."/>
            <person name="Claverie J.M."/>
            <person name="Frickenhaus S."/>
            <person name="Gonzalez K."/>
            <person name="Herman E.K."/>
            <person name="Lin Y.C."/>
            <person name="Napier J."/>
            <person name="Ogata H."/>
            <person name="Sarno A.F."/>
            <person name="Shmutz J."/>
            <person name="Schroeder D."/>
            <person name="de Vargas C."/>
            <person name="Verret F."/>
            <person name="von Dassow P."/>
            <person name="Valentin K."/>
            <person name="Van de Peer Y."/>
            <person name="Wheeler G."/>
            <person name="Dacks J.B."/>
            <person name="Delwiche C.F."/>
            <person name="Dyhrman S.T."/>
            <person name="Glockner G."/>
            <person name="John U."/>
            <person name="Richards T."/>
            <person name="Worden A.Z."/>
            <person name="Zhang X."/>
            <person name="Grigoriev I.V."/>
            <person name="Allen A.E."/>
            <person name="Bidle K."/>
            <person name="Borodovsky M."/>
            <person name="Bowler C."/>
            <person name="Brownlee C."/>
            <person name="Cock J.M."/>
            <person name="Elias M."/>
            <person name="Gladyshev V.N."/>
            <person name="Groth M."/>
            <person name="Guda C."/>
            <person name="Hadaegh A."/>
            <person name="Iglesias-Rodriguez M.D."/>
            <person name="Jenkins J."/>
            <person name="Jones B.M."/>
            <person name="Lawson T."/>
            <person name="Leese F."/>
            <person name="Lindquist E."/>
            <person name="Lobanov A."/>
            <person name="Lomsadze A."/>
            <person name="Malik S.B."/>
            <person name="Marsh M.E."/>
            <person name="Mackinder L."/>
            <person name="Mock T."/>
            <person name="Mueller-Roeber B."/>
            <person name="Pagarete A."/>
            <person name="Parker M."/>
            <person name="Probert I."/>
            <person name="Quesneville H."/>
            <person name="Raines C."/>
            <person name="Rensing S.A."/>
            <person name="Riano-Pachon D.M."/>
            <person name="Richier S."/>
            <person name="Rokitta S."/>
            <person name="Shiraiwa Y."/>
            <person name="Soanes D.M."/>
            <person name="van der Giezen M."/>
            <person name="Wahlund T.M."/>
            <person name="Williams B."/>
            <person name="Wilson W."/>
            <person name="Wolfe G."/>
            <person name="Wurch L.L."/>
        </authorList>
    </citation>
    <scope>NUCLEOTIDE SEQUENCE</scope>
</reference>
<dbReference type="GeneID" id="17254916"/>
<evidence type="ECO:0000256" key="3">
    <source>
        <dbReference type="SAM" id="SignalP"/>
    </source>
</evidence>
<dbReference type="KEGG" id="ehx:EMIHUDRAFT_217162"/>
<feature type="chain" id="PRO_5044291001" description="Protein kinase domain-containing protein" evidence="3">
    <location>
        <begin position="24"/>
        <end position="462"/>
    </location>
</feature>